<dbReference type="Gene3D" id="3.30.160.690">
    <property type="entry name" value="Bacterial toxin RNase RnlA/LsoA, N repeated domain"/>
    <property type="match status" value="1"/>
</dbReference>
<dbReference type="Proteomes" id="UP000319296">
    <property type="component" value="Unassembled WGS sequence"/>
</dbReference>
<dbReference type="Gene3D" id="3.30.310.240">
    <property type="entry name" value="Bacterial toxin RNase RnlA/LsoA, N-terminal domain"/>
    <property type="match status" value="1"/>
</dbReference>
<dbReference type="InterPro" id="IPR045837">
    <property type="entry name" value="RnlA_toxin_N"/>
</dbReference>
<name>A0A519BJS3_9DELT</name>
<evidence type="ECO:0000259" key="2">
    <source>
        <dbReference type="Pfam" id="PF19034"/>
    </source>
</evidence>
<gene>
    <name evidence="4" type="ORF">EVG15_10805</name>
</gene>
<dbReference type="AlphaFoldDB" id="A0A519BJS3"/>
<feature type="domain" description="Bacterial toxin RNase RnlA/LsoA N-terminal repeated" evidence="1">
    <location>
        <begin position="96"/>
        <end position="162"/>
    </location>
</feature>
<comment type="caution">
    <text evidence="4">The sequence shown here is derived from an EMBL/GenBank/DDBJ whole genome shotgun (WGS) entry which is preliminary data.</text>
</comment>
<proteinExistence type="predicted"/>
<evidence type="ECO:0000259" key="1">
    <source>
        <dbReference type="Pfam" id="PF15935"/>
    </source>
</evidence>
<evidence type="ECO:0000313" key="5">
    <source>
        <dbReference type="Proteomes" id="UP000319296"/>
    </source>
</evidence>
<dbReference type="Pfam" id="PF19034">
    <property type="entry name" value="RnlA-toxin_DBD"/>
    <property type="match status" value="1"/>
</dbReference>
<accession>A0A519BJS3</accession>
<dbReference type="Gene3D" id="6.10.250.2650">
    <property type="match status" value="1"/>
</dbReference>
<evidence type="ECO:0008006" key="6">
    <source>
        <dbReference type="Google" id="ProtNLM"/>
    </source>
</evidence>
<dbReference type="InterPro" id="IPR031845">
    <property type="entry name" value="RnlA_toxin_NRD"/>
</dbReference>
<feature type="domain" description="Bacterial toxin RNase RnlA/LsoA N-terminal" evidence="3">
    <location>
        <begin position="4"/>
        <end position="80"/>
    </location>
</feature>
<sequence>MDDFKNLNINIDDIDKYLKEFASNGNGKCEIKNIKTGSYQFFIEIPGNKKATLNIYETKNGITIYPITGANQELSLKLAKEIVNNAEKVKTSSQSFESIPENLFDEFLQYLGEEKINIQEKSDDDIKKIYKLKNGHKLEITVTYYKTNHKVFIQGKNTKLFKDAVIWFVDKTIKDPDEIIKIVFNSINDFDKYKICFSDNLAESELKNKIGAAYDDNLILYNEEKKWLKVSFYLLNLDMNLPEYYHAVAGSIKVIEGILNRILLNKCGHDSFKLSNSKTKTIIGFAQFEWDCKLKSQYKNKLDASQIKYIEVLYSFIRHQRHELFHNSGINPRLIENKKDAESIFNEIIQFIINANNSNVKELFL</sequence>
<organism evidence="4 5">
    <name type="scientific">Candidatus Acididesulfobacter diazotrophicus</name>
    <dbReference type="NCBI Taxonomy" id="2597226"/>
    <lineage>
        <taxon>Bacteria</taxon>
        <taxon>Deltaproteobacteria</taxon>
        <taxon>Candidatus Acidulodesulfobacterales</taxon>
        <taxon>Candidatus Acididesulfobacter</taxon>
    </lineage>
</organism>
<dbReference type="Pfam" id="PF19417">
    <property type="entry name" value="RnlA_toxin_N"/>
    <property type="match status" value="1"/>
</dbReference>
<dbReference type="InterPro" id="IPR043994">
    <property type="entry name" value="RnlA/LsoA-toxin_DBD"/>
</dbReference>
<dbReference type="GO" id="GO:0004521">
    <property type="term" value="F:RNA endonuclease activity"/>
    <property type="evidence" value="ECO:0007669"/>
    <property type="project" value="InterPro"/>
</dbReference>
<dbReference type="Pfam" id="PF15935">
    <property type="entry name" value="RnlA_toxin"/>
    <property type="match status" value="1"/>
</dbReference>
<dbReference type="EMBL" id="SGBB01000038">
    <property type="protein sequence ID" value="RZD17506.1"/>
    <property type="molecule type" value="Genomic_DNA"/>
</dbReference>
<reference evidence="4 5" key="1">
    <citation type="journal article" date="2019" name="ISME J.">
        <title>Insights into ecological role of a new deltaproteobacterial order Candidatus Acidulodesulfobacterales by metagenomics and metatranscriptomics.</title>
        <authorList>
            <person name="Tan S."/>
            <person name="Liu J."/>
            <person name="Fang Y."/>
            <person name="Hedlund B.P."/>
            <person name="Lian Z.H."/>
            <person name="Huang L.Y."/>
            <person name="Li J.T."/>
            <person name="Huang L.N."/>
            <person name="Li W.J."/>
            <person name="Jiang H.C."/>
            <person name="Dong H.L."/>
            <person name="Shu W.S."/>
        </authorList>
    </citation>
    <scope>NUCLEOTIDE SEQUENCE [LARGE SCALE GENOMIC DNA]</scope>
    <source>
        <strain evidence="4">AP1</strain>
    </source>
</reference>
<feature type="domain" description="Bacterial toxin RNase RnlA/LsoA DBD" evidence="2">
    <location>
        <begin position="201"/>
        <end position="326"/>
    </location>
</feature>
<protein>
    <recommendedName>
        <fullName evidence="6">Bacterial toxin RNase RnlA/LsoA DBD domain-containing protein</fullName>
    </recommendedName>
</protein>
<evidence type="ECO:0000259" key="3">
    <source>
        <dbReference type="Pfam" id="PF19417"/>
    </source>
</evidence>
<evidence type="ECO:0000313" key="4">
    <source>
        <dbReference type="EMBL" id="RZD17506.1"/>
    </source>
</evidence>